<evidence type="ECO:0000313" key="7">
    <source>
        <dbReference type="Proteomes" id="UP000655016"/>
    </source>
</evidence>
<evidence type="ECO:0000259" key="5">
    <source>
        <dbReference type="SMART" id="SM00829"/>
    </source>
</evidence>
<dbReference type="SUPFAM" id="SSF51735">
    <property type="entry name" value="NAD(P)-binding Rossmann-fold domains"/>
    <property type="match status" value="1"/>
</dbReference>
<dbReference type="InterPro" id="IPR011032">
    <property type="entry name" value="GroES-like_sf"/>
</dbReference>
<dbReference type="InterPro" id="IPR029752">
    <property type="entry name" value="D-isomer_DH_CS1"/>
</dbReference>
<dbReference type="Pfam" id="PF00107">
    <property type="entry name" value="ADH_zinc_N"/>
    <property type="match status" value="1"/>
</dbReference>
<dbReference type="Gene3D" id="3.40.50.720">
    <property type="entry name" value="NAD(P)-binding Rossmann-like Domain"/>
    <property type="match status" value="1"/>
</dbReference>
<evidence type="ECO:0000256" key="3">
    <source>
        <dbReference type="ARBA" id="ARBA00023002"/>
    </source>
</evidence>
<dbReference type="InterPro" id="IPR036291">
    <property type="entry name" value="NAD(P)-bd_dom_sf"/>
</dbReference>
<dbReference type="EMBL" id="BMKP01000013">
    <property type="protein sequence ID" value="GGF28481.1"/>
    <property type="molecule type" value="Genomic_DNA"/>
</dbReference>
<dbReference type="Proteomes" id="UP000655016">
    <property type="component" value="Unassembled WGS sequence"/>
</dbReference>
<dbReference type="PANTHER" id="PTHR43401">
    <property type="entry name" value="L-THREONINE 3-DEHYDROGENASE"/>
    <property type="match status" value="1"/>
</dbReference>
<dbReference type="PANTHER" id="PTHR43401:SF2">
    <property type="entry name" value="L-THREONINE 3-DEHYDROGENASE"/>
    <property type="match status" value="1"/>
</dbReference>
<dbReference type="InterPro" id="IPR013154">
    <property type="entry name" value="ADH-like_N"/>
</dbReference>
<organism evidence="6 7">
    <name type="scientific">Flavobacterium limi</name>
    <dbReference type="NCBI Taxonomy" id="2045105"/>
    <lineage>
        <taxon>Bacteria</taxon>
        <taxon>Pseudomonadati</taxon>
        <taxon>Bacteroidota</taxon>
        <taxon>Flavobacteriia</taxon>
        <taxon>Flavobacteriales</taxon>
        <taxon>Flavobacteriaceae</taxon>
        <taxon>Flavobacterium</taxon>
    </lineage>
</organism>
<dbReference type="RefSeq" id="WP_163396437.1">
    <property type="nucleotide sequence ID" value="NZ_BMKP01000013.1"/>
</dbReference>
<keyword evidence="2 4" id="KW-0862">Zinc</keyword>
<keyword evidence="3" id="KW-0560">Oxidoreductase</keyword>
<keyword evidence="7" id="KW-1185">Reference proteome</keyword>
<keyword evidence="1 4" id="KW-0479">Metal-binding</keyword>
<dbReference type="Pfam" id="PF08240">
    <property type="entry name" value="ADH_N"/>
    <property type="match status" value="1"/>
</dbReference>
<dbReference type="InterPro" id="IPR002328">
    <property type="entry name" value="ADH_Zn_CS"/>
</dbReference>
<name>A0ABQ1UXC2_9FLAO</name>
<dbReference type="InterPro" id="IPR050129">
    <property type="entry name" value="Zn_alcohol_dh"/>
</dbReference>
<dbReference type="PROSITE" id="PS00065">
    <property type="entry name" value="D_2_HYDROXYACID_DH_1"/>
    <property type="match status" value="1"/>
</dbReference>
<sequence>MDNKMTAALKTAKGDFSIAEVPVPELQKPDWVLARVKVAGICGTDLRHWKKHDPHLECKIMGHELAGEVVSVGPEVKNVKPGDRVVIETVLGDDTCEWCNIQQYNLCPDLYKVRMQTVSQAFAQYVSGPAKKFYKLPDHVSYEEAALLDTFSVGLHALQLSGLKINEKVAIIGAGSIGLGQLQLAKIAGADVIIFDIVDSSLGLAKELGADMVVNTKTDEGYQKLMEFTNGRGADITFECAGGTAMQTTLPEAVSFTRIGGKVVIVGGFDPGKTMTELEWQRIQMGEIKLIPSASYSFWDIYPEMKICLDLLSKGQLNAKKMITHSFPIEQINDAFMVARDKEHSEAVFVALTIT</sequence>
<protein>
    <submittedName>
        <fullName evidence="6">Alcohol dehydrogenase</fullName>
    </submittedName>
</protein>
<comment type="cofactor">
    <cofactor evidence="4">
        <name>Zn(2+)</name>
        <dbReference type="ChEBI" id="CHEBI:29105"/>
    </cofactor>
</comment>
<comment type="similarity">
    <text evidence="4">Belongs to the zinc-containing alcohol dehydrogenase family.</text>
</comment>
<accession>A0ABQ1UXC2</accession>
<dbReference type="SMART" id="SM00829">
    <property type="entry name" value="PKS_ER"/>
    <property type="match status" value="1"/>
</dbReference>
<dbReference type="InterPro" id="IPR013149">
    <property type="entry name" value="ADH-like_C"/>
</dbReference>
<proteinExistence type="inferred from homology"/>
<gene>
    <name evidence="6" type="primary">ydjJ</name>
    <name evidence="6" type="ORF">GCM10011518_42270</name>
</gene>
<evidence type="ECO:0000256" key="4">
    <source>
        <dbReference type="RuleBase" id="RU361277"/>
    </source>
</evidence>
<dbReference type="PROSITE" id="PS00059">
    <property type="entry name" value="ADH_ZINC"/>
    <property type="match status" value="1"/>
</dbReference>
<comment type="caution">
    <text evidence="6">The sequence shown here is derived from an EMBL/GenBank/DDBJ whole genome shotgun (WGS) entry which is preliminary data.</text>
</comment>
<reference evidence="7" key="1">
    <citation type="journal article" date="2019" name="Int. J. Syst. Evol. Microbiol.">
        <title>The Global Catalogue of Microorganisms (GCM) 10K type strain sequencing project: providing services to taxonomists for standard genome sequencing and annotation.</title>
        <authorList>
            <consortium name="The Broad Institute Genomics Platform"/>
            <consortium name="The Broad Institute Genome Sequencing Center for Infectious Disease"/>
            <person name="Wu L."/>
            <person name="Ma J."/>
        </authorList>
    </citation>
    <scope>NUCLEOTIDE SEQUENCE [LARGE SCALE GENOMIC DNA]</scope>
    <source>
        <strain evidence="7">CGMCC 1.16060</strain>
    </source>
</reference>
<evidence type="ECO:0000256" key="2">
    <source>
        <dbReference type="ARBA" id="ARBA00022833"/>
    </source>
</evidence>
<feature type="domain" description="Enoyl reductase (ER)" evidence="5">
    <location>
        <begin position="14"/>
        <end position="350"/>
    </location>
</feature>
<dbReference type="SUPFAM" id="SSF50129">
    <property type="entry name" value="GroES-like"/>
    <property type="match status" value="1"/>
</dbReference>
<evidence type="ECO:0000313" key="6">
    <source>
        <dbReference type="EMBL" id="GGF28481.1"/>
    </source>
</evidence>
<dbReference type="InterPro" id="IPR020843">
    <property type="entry name" value="ER"/>
</dbReference>
<dbReference type="Gene3D" id="3.90.180.10">
    <property type="entry name" value="Medium-chain alcohol dehydrogenases, catalytic domain"/>
    <property type="match status" value="1"/>
</dbReference>
<evidence type="ECO:0000256" key="1">
    <source>
        <dbReference type="ARBA" id="ARBA00022723"/>
    </source>
</evidence>